<comment type="caution">
    <text evidence="1">The sequence shown here is derived from an EMBL/GenBank/DDBJ whole genome shotgun (WGS) entry which is preliminary data.</text>
</comment>
<accession>A0ABX9NVM2</accession>
<organism evidence="1 2">
    <name type="scientific">Rahnella inusitata</name>
    <dbReference type="NCBI Taxonomy" id="58169"/>
    <lineage>
        <taxon>Bacteria</taxon>
        <taxon>Pseudomonadati</taxon>
        <taxon>Pseudomonadota</taxon>
        <taxon>Gammaproteobacteria</taxon>
        <taxon>Enterobacterales</taxon>
        <taxon>Yersiniaceae</taxon>
        <taxon>Rahnella</taxon>
    </lineage>
</organism>
<keyword evidence="2" id="KW-1185">Reference proteome</keyword>
<dbReference type="Proteomes" id="UP000284119">
    <property type="component" value="Unassembled WGS sequence"/>
</dbReference>
<dbReference type="EMBL" id="RAHG01000018">
    <property type="protein sequence ID" value="RJT09330.1"/>
    <property type="molecule type" value="Genomic_DNA"/>
</dbReference>
<protein>
    <submittedName>
        <fullName evidence="1">Uncharacterized protein</fullName>
    </submittedName>
</protein>
<reference evidence="1 2" key="1">
    <citation type="submission" date="2018-09" db="EMBL/GenBank/DDBJ databases">
        <authorList>
            <person name="Le Fleche-Mateos A."/>
        </authorList>
    </citation>
    <scope>NUCLEOTIDE SEQUENCE [LARGE SCALE GENOMIC DNA]</scope>
    <source>
        <strain evidence="1 2">DSM 30078</strain>
    </source>
</reference>
<proteinExistence type="predicted"/>
<gene>
    <name evidence="1" type="ORF">D5396_21715</name>
</gene>
<evidence type="ECO:0000313" key="2">
    <source>
        <dbReference type="Proteomes" id="UP000284119"/>
    </source>
</evidence>
<evidence type="ECO:0000313" key="1">
    <source>
        <dbReference type="EMBL" id="RJT09330.1"/>
    </source>
</evidence>
<name>A0ABX9NVM2_9GAMM</name>
<sequence>MVIYSEFRKVMQSTRIPTGKQISHFANPDADKAEMRVHIKLPLLPLRYNNSLTNNKNITLWDSACMSSGFTKPSIPKVFRGCIKPDFMMIVEECSANL</sequence>